<proteinExistence type="predicted"/>
<dbReference type="PANTHER" id="PTHR43080">
    <property type="entry name" value="CBS DOMAIN-CONTAINING PROTEIN CBSX3, MITOCHONDRIAL"/>
    <property type="match status" value="1"/>
</dbReference>
<dbReference type="SMART" id="SM00116">
    <property type="entry name" value="CBS"/>
    <property type="match status" value="2"/>
</dbReference>
<keyword evidence="5" id="KW-1185">Reference proteome</keyword>
<feature type="domain" description="CBS" evidence="3">
    <location>
        <begin position="79"/>
        <end position="131"/>
    </location>
</feature>
<keyword evidence="1 2" id="KW-0129">CBS domain</keyword>
<dbReference type="Pfam" id="PF00571">
    <property type="entry name" value="CBS"/>
    <property type="match status" value="2"/>
</dbReference>
<dbReference type="InterPro" id="IPR051257">
    <property type="entry name" value="Diverse_CBS-Domain"/>
</dbReference>
<dbReference type="PROSITE" id="PS51371">
    <property type="entry name" value="CBS"/>
    <property type="match status" value="2"/>
</dbReference>
<gene>
    <name evidence="4" type="ORF">SYK_10060</name>
</gene>
<reference evidence="4 5" key="1">
    <citation type="submission" date="2022-08" db="EMBL/GenBank/DDBJ databases">
        <title>Genome Sequence of the sulphate-reducing bacterium, Pseudodesulfovibrio sp. SYK.</title>
        <authorList>
            <person name="Kondo R."/>
            <person name="Kataoka T."/>
        </authorList>
    </citation>
    <scope>NUCLEOTIDE SEQUENCE [LARGE SCALE GENOMIC DNA]</scope>
    <source>
        <strain evidence="4 5">SYK</strain>
    </source>
</reference>
<evidence type="ECO:0000313" key="4">
    <source>
        <dbReference type="EMBL" id="BDQ36646.1"/>
    </source>
</evidence>
<sequence length="131" mass="14397">MSPSIVRVRDVMHPEVLCVDGMASVKDAAAVMRANNIAELLVNKRNEDDAWGIITVMDLVKDVIVPGREGEDVSVYEVMTKPVITVPATMDIRYAIRLIYRTGVHRAPVEHLGEIVGMVTLSSLILDSNIV</sequence>
<dbReference type="Gene3D" id="3.10.580.10">
    <property type="entry name" value="CBS-domain"/>
    <property type="match status" value="1"/>
</dbReference>
<organism evidence="4 5">
    <name type="scientific">Pseudodesulfovibrio nedwellii</name>
    <dbReference type="NCBI Taxonomy" id="2973072"/>
    <lineage>
        <taxon>Bacteria</taxon>
        <taxon>Pseudomonadati</taxon>
        <taxon>Thermodesulfobacteriota</taxon>
        <taxon>Desulfovibrionia</taxon>
        <taxon>Desulfovibrionales</taxon>
        <taxon>Desulfovibrionaceae</taxon>
    </lineage>
</organism>
<dbReference type="InterPro" id="IPR000644">
    <property type="entry name" value="CBS_dom"/>
</dbReference>
<protein>
    <submittedName>
        <fullName evidence="4">CBS domain-containing protein</fullName>
    </submittedName>
</protein>
<dbReference type="RefSeq" id="WP_281762539.1">
    <property type="nucleotide sequence ID" value="NZ_AP026709.1"/>
</dbReference>
<accession>A0ABM8AYP8</accession>
<feature type="domain" description="CBS" evidence="3">
    <location>
        <begin position="12"/>
        <end position="73"/>
    </location>
</feature>
<name>A0ABM8AYP8_9BACT</name>
<evidence type="ECO:0000256" key="2">
    <source>
        <dbReference type="PROSITE-ProRule" id="PRU00703"/>
    </source>
</evidence>
<dbReference type="InterPro" id="IPR046342">
    <property type="entry name" value="CBS_dom_sf"/>
</dbReference>
<dbReference type="EMBL" id="AP026709">
    <property type="protein sequence ID" value="BDQ36646.1"/>
    <property type="molecule type" value="Genomic_DNA"/>
</dbReference>
<evidence type="ECO:0000259" key="3">
    <source>
        <dbReference type="PROSITE" id="PS51371"/>
    </source>
</evidence>
<evidence type="ECO:0000313" key="5">
    <source>
        <dbReference type="Proteomes" id="UP001317742"/>
    </source>
</evidence>
<dbReference type="Proteomes" id="UP001317742">
    <property type="component" value="Chromosome"/>
</dbReference>
<dbReference type="PANTHER" id="PTHR43080:SF2">
    <property type="entry name" value="CBS DOMAIN-CONTAINING PROTEIN"/>
    <property type="match status" value="1"/>
</dbReference>
<dbReference type="SUPFAM" id="SSF54631">
    <property type="entry name" value="CBS-domain pair"/>
    <property type="match status" value="1"/>
</dbReference>
<evidence type="ECO:0000256" key="1">
    <source>
        <dbReference type="ARBA" id="ARBA00023122"/>
    </source>
</evidence>